<name>A0A8G0ZQD1_9RHOB</name>
<reference evidence="3" key="1">
    <citation type="submission" date="2021-02" db="EMBL/GenBank/DDBJ databases">
        <title>Rhodobacter shimadae sp. nov., an aerobic anoxygenic phototrophic bacterium isolated from a hot spring.</title>
        <authorList>
            <person name="Muramatsu S."/>
            <person name="Haruta S."/>
            <person name="Hirose S."/>
            <person name="Hanada S."/>
        </authorList>
    </citation>
    <scope>NUCLEOTIDE SEQUENCE</scope>
    <source>
        <strain evidence="3">N10</strain>
    </source>
</reference>
<feature type="region of interest" description="Disordered" evidence="1">
    <location>
        <begin position="53"/>
        <end position="72"/>
    </location>
</feature>
<sequence length="72" mass="7955">MDTYTLLRHFADSWALVALTAIFVGIIIWVFRPGAKQIHDDAANVIFRNETKPASEPVRGDDRASGRGAKEA</sequence>
<dbReference type="Pfam" id="PF05545">
    <property type="entry name" value="FixQ"/>
    <property type="match status" value="1"/>
</dbReference>
<keyword evidence="2" id="KW-0812">Transmembrane</keyword>
<dbReference type="EMBL" id="CP069370">
    <property type="protein sequence ID" value="QYZ68163.1"/>
    <property type="molecule type" value="Genomic_DNA"/>
</dbReference>
<feature type="transmembrane region" description="Helical" evidence="2">
    <location>
        <begin position="13"/>
        <end position="31"/>
    </location>
</feature>
<evidence type="ECO:0000256" key="2">
    <source>
        <dbReference type="SAM" id="Phobius"/>
    </source>
</evidence>
<keyword evidence="4" id="KW-1185">Reference proteome</keyword>
<dbReference type="RefSeq" id="WP_220660386.1">
    <property type="nucleotide sequence ID" value="NZ_CP069370.1"/>
</dbReference>
<dbReference type="AlphaFoldDB" id="A0A8G0ZQD1"/>
<proteinExistence type="predicted"/>
<dbReference type="Proteomes" id="UP000826300">
    <property type="component" value="Chromosome"/>
</dbReference>
<evidence type="ECO:0000313" key="3">
    <source>
        <dbReference type="EMBL" id="QYZ68163.1"/>
    </source>
</evidence>
<protein>
    <submittedName>
        <fullName evidence="3">Cbb3-type cytochrome c oxidase subunit 3</fullName>
    </submittedName>
</protein>
<keyword evidence="2" id="KW-1133">Transmembrane helix</keyword>
<evidence type="ECO:0000256" key="1">
    <source>
        <dbReference type="SAM" id="MobiDB-lite"/>
    </source>
</evidence>
<dbReference type="KEGG" id="nsm:JO391_10145"/>
<accession>A0A8G0ZQD1</accession>
<gene>
    <name evidence="3" type="ORF">JO391_10145</name>
</gene>
<dbReference type="CDD" id="cd01324">
    <property type="entry name" value="cbb3_Oxidase_CcoQ"/>
    <property type="match status" value="1"/>
</dbReference>
<evidence type="ECO:0000313" key="4">
    <source>
        <dbReference type="Proteomes" id="UP000826300"/>
    </source>
</evidence>
<dbReference type="InterPro" id="IPR008621">
    <property type="entry name" value="Cbb3-typ_cyt_oxidase_comp"/>
</dbReference>
<organism evidence="3 4">
    <name type="scientific">Neotabrizicola shimadae</name>
    <dbReference type="NCBI Taxonomy" id="2807096"/>
    <lineage>
        <taxon>Bacteria</taxon>
        <taxon>Pseudomonadati</taxon>
        <taxon>Pseudomonadota</taxon>
        <taxon>Alphaproteobacteria</taxon>
        <taxon>Rhodobacterales</taxon>
        <taxon>Paracoccaceae</taxon>
        <taxon>Neotabrizicola</taxon>
    </lineage>
</organism>
<keyword evidence="2" id="KW-0472">Membrane</keyword>